<accession>A0A9Q4DKV6</accession>
<dbReference type="Proteomes" id="UP001070352">
    <property type="component" value="Unassembled WGS sequence"/>
</dbReference>
<dbReference type="InterPro" id="IPR008928">
    <property type="entry name" value="6-hairpin_glycosidase_sf"/>
</dbReference>
<organism evidence="5 6">
    <name type="scientific">Bacillus spizizenii</name>
    <name type="common">Bacillus subtilis subsp. spizizenii</name>
    <dbReference type="NCBI Taxonomy" id="96241"/>
    <lineage>
        <taxon>Bacteria</taxon>
        <taxon>Bacillati</taxon>
        <taxon>Bacillota</taxon>
        <taxon>Bacilli</taxon>
        <taxon>Bacillales</taxon>
        <taxon>Bacillaceae</taxon>
        <taxon>Bacillus</taxon>
    </lineage>
</organism>
<keyword evidence="5" id="KW-0378">Hydrolase</keyword>
<dbReference type="RefSeq" id="WP_044429611.1">
    <property type="nucleotide sequence ID" value="NZ_JARSKG010000001.1"/>
</dbReference>
<protein>
    <submittedName>
        <fullName evidence="5">Glycoside hydrolase family 127 protein</fullName>
    </submittedName>
</protein>
<dbReference type="PANTHER" id="PTHR31151:SF0">
    <property type="entry name" value="PROLINE-TRNA LIGASE (DUF1680)"/>
    <property type="match status" value="1"/>
</dbReference>
<dbReference type="AlphaFoldDB" id="A0A9Q4DKV6"/>
<comment type="caution">
    <text evidence="5">The sequence shown here is derived from an EMBL/GenBank/DDBJ whole genome shotgun (WGS) entry which is preliminary data.</text>
</comment>
<dbReference type="GO" id="GO:0016787">
    <property type="term" value="F:hydrolase activity"/>
    <property type="evidence" value="ECO:0007669"/>
    <property type="project" value="UniProtKB-KW"/>
</dbReference>
<dbReference type="PANTHER" id="PTHR31151">
    <property type="entry name" value="PROLINE-TRNA LIGASE (DUF1680)"/>
    <property type="match status" value="1"/>
</dbReference>
<feature type="domain" description="Glycoside hydrolase GH146 substrate-binding" evidence="3">
    <location>
        <begin position="611"/>
        <end position="754"/>
    </location>
</feature>
<reference evidence="5" key="1">
    <citation type="submission" date="2022-02" db="EMBL/GenBank/DDBJ databases">
        <title>Crop Bioprotection Bacillus Genome Sequencing.</title>
        <authorList>
            <person name="Dunlap C."/>
        </authorList>
    </citation>
    <scope>NUCLEOTIDE SEQUENCE</scope>
    <source>
        <strain evidence="5">M18B4</strain>
    </source>
</reference>
<gene>
    <name evidence="5" type="ORF">MOC45_03345</name>
</gene>
<feature type="domain" description="Non-reducing end beta-L-arabinofuranosidase-like GH127 middle" evidence="4">
    <location>
        <begin position="389"/>
        <end position="482"/>
    </location>
</feature>
<evidence type="ECO:0000313" key="5">
    <source>
        <dbReference type="EMBL" id="MCY8119649.1"/>
    </source>
</evidence>
<dbReference type="InterPro" id="IPR032275">
    <property type="entry name" value="DUF4986"/>
</dbReference>
<dbReference type="InterPro" id="IPR012878">
    <property type="entry name" value="Beta-AFase-like_GH127_cat"/>
</dbReference>
<evidence type="ECO:0000259" key="1">
    <source>
        <dbReference type="Pfam" id="PF07944"/>
    </source>
</evidence>
<proteinExistence type="predicted"/>
<evidence type="ECO:0000259" key="2">
    <source>
        <dbReference type="Pfam" id="PF16375"/>
    </source>
</evidence>
<feature type="domain" description="Non-reducing end beta-L-arabinofuranosidase-like GH127 catalytic" evidence="1">
    <location>
        <begin position="3"/>
        <end position="378"/>
    </location>
</feature>
<dbReference type="Pfam" id="PF20736">
    <property type="entry name" value="Glyco_hydro127M"/>
    <property type="match status" value="1"/>
</dbReference>
<evidence type="ECO:0000259" key="4">
    <source>
        <dbReference type="Pfam" id="PF20736"/>
    </source>
</evidence>
<dbReference type="InterPro" id="IPR049046">
    <property type="entry name" value="Beta-AFase-like_GH127_middle"/>
</dbReference>
<dbReference type="InterPro" id="IPR046544">
    <property type="entry name" value="GH146_SB_dom"/>
</dbReference>
<evidence type="ECO:0000259" key="3">
    <source>
        <dbReference type="Pfam" id="PF20620"/>
    </source>
</evidence>
<evidence type="ECO:0000313" key="6">
    <source>
        <dbReference type="Proteomes" id="UP001070352"/>
    </source>
</evidence>
<dbReference type="EMBL" id="JALANJ010000004">
    <property type="protein sequence ID" value="MCY8119649.1"/>
    <property type="molecule type" value="Genomic_DNA"/>
</dbReference>
<dbReference type="Pfam" id="PF16375">
    <property type="entry name" value="DUF4986"/>
    <property type="match status" value="1"/>
</dbReference>
<dbReference type="Gene3D" id="1.50.10.20">
    <property type="match status" value="1"/>
</dbReference>
<sequence>MKDVTLLKGMFYDSQMKGKEYLLFLDVDRLLAPCYEAVSQTPKKPRYGGWEAKEIAGHSIGHWLSAASAMYQASGDEKLKRKAEYAVNELSHIQQFDEEGYISGFSRACFDEVFSGDFRVDHFSLGGSWVPWYSLHKLFAGLIDTYRLTGNQTALRVVVKLADWAKKGLDRLTDEQFQRMLICEHGGMNEAMADLYILTKNKSYLDLAERFCHRAILQPLAEGKDELEGKHANTQIPKVIGAAKLYDITGNEAYRNAALFFWEQVVYQRSYAIGGNSIGEHFGAEGSEELGVTTAETCNTYNMLKLTGHLFRWFHEARFTDYYENALYNHILSSQDPESGMKTYFVSTQPGHFKVYCSPEDSFWCCTGTGMENPARYTQNIYHLDQDDLYVNLFIPSQINVREKQMIITQETSFPAANKTKLVVKKADGVPMTLQIRIPYWTNGSLKAVVNGKRVQSVEKNGYLAIHKHWNTGDCIEIDLPMKLHIYQAKDDPKKSVLMYGPVVLAGALGREDFPETDILADHLTLNNHPLIDVPVLVVDQGQLDQWVKCIDKTSLVFQTKPIGQPGNQEITFMPFYNVHHQRYSVYWYVMTEKEYLNFTDEEKEKQEIIRRITVDAVQPNEQQQEIEHHLKKENSYSGYASIVHRGWRDSRGDGFFSYEMKTEPSQPMYLLVTYFGSDDTFQSEEQTYERNFEIMIDDQLLARQQLKAHHPGRLFDVCYDIPVAYTKGKERVTVTFKSSEGTAAGGVFGVRMIKEKMVLH</sequence>
<feature type="domain" description="DUF4986" evidence="2">
    <location>
        <begin position="527"/>
        <end position="588"/>
    </location>
</feature>
<dbReference type="Pfam" id="PF07944">
    <property type="entry name" value="Beta-AFase-like_GH127_cat"/>
    <property type="match status" value="1"/>
</dbReference>
<dbReference type="SUPFAM" id="SSF48208">
    <property type="entry name" value="Six-hairpin glycosidases"/>
    <property type="match status" value="1"/>
</dbReference>
<dbReference type="GO" id="GO:0005975">
    <property type="term" value="P:carbohydrate metabolic process"/>
    <property type="evidence" value="ECO:0007669"/>
    <property type="project" value="InterPro"/>
</dbReference>
<name>A0A9Q4DKV6_BACSC</name>
<dbReference type="Pfam" id="PF20620">
    <property type="entry name" value="DUF6805"/>
    <property type="match status" value="1"/>
</dbReference>